<comment type="caution">
    <text evidence="1">The sequence shown here is derived from an EMBL/GenBank/DDBJ whole genome shotgun (WGS) entry which is preliminary data.</text>
</comment>
<evidence type="ECO:0000313" key="2">
    <source>
        <dbReference type="Proteomes" id="UP000247152"/>
    </source>
</evidence>
<protein>
    <submittedName>
        <fullName evidence="1">Uncharacterized protein</fullName>
    </submittedName>
</protein>
<organism evidence="1 2">
    <name type="scientific">Legionella qingyii</name>
    <dbReference type="NCBI Taxonomy" id="2184757"/>
    <lineage>
        <taxon>Bacteria</taxon>
        <taxon>Pseudomonadati</taxon>
        <taxon>Pseudomonadota</taxon>
        <taxon>Gammaproteobacteria</taxon>
        <taxon>Legionellales</taxon>
        <taxon>Legionellaceae</taxon>
        <taxon>Legionella</taxon>
    </lineage>
</organism>
<sequence>MDAVKKNYFNFAGKQEVIAINVKRVKPTHLVDDPNFGISGGFVPSVKERVVAKSKVITSPAAITYEGSIDDKDVHYTTVLFYKILIDSAFVVVNFGVIPSMLKDHLAGVLRTVVTFRTGYY</sequence>
<dbReference type="EMBL" id="QHJG01000009">
    <property type="protein sequence ID" value="PWY56306.1"/>
    <property type="molecule type" value="Genomic_DNA"/>
</dbReference>
<dbReference type="AlphaFoldDB" id="A0A317U633"/>
<accession>A0A317U633</accession>
<dbReference type="Proteomes" id="UP000247152">
    <property type="component" value="Unassembled WGS sequence"/>
</dbReference>
<gene>
    <name evidence="1" type="ORF">DGG96_07370</name>
</gene>
<evidence type="ECO:0000313" key="1">
    <source>
        <dbReference type="EMBL" id="PWY56306.1"/>
    </source>
</evidence>
<reference evidence="1 2" key="1">
    <citation type="submission" date="2018-05" db="EMBL/GenBank/DDBJ databases">
        <title>Legionella qingyii sp.nov., whole genome shotgun sequence.</title>
        <authorList>
            <person name="Wu H."/>
            <person name="Zhu Q."/>
            <person name="Hu C."/>
        </authorList>
    </citation>
    <scope>NUCLEOTIDE SEQUENCE [LARGE SCALE GENOMIC DNA]</scope>
    <source>
        <strain evidence="1 2">HEB18</strain>
    </source>
</reference>
<proteinExistence type="predicted"/>
<name>A0A317U633_9GAMM</name>